<evidence type="ECO:0000313" key="3">
    <source>
        <dbReference type="EMBL" id="RLN68157.1"/>
    </source>
</evidence>
<dbReference type="Gene3D" id="3.80.10.10">
    <property type="entry name" value="Ribonuclease Inhibitor"/>
    <property type="match status" value="2"/>
</dbReference>
<dbReference type="InterPro" id="IPR052394">
    <property type="entry name" value="LRR-containing"/>
</dbReference>
<name>A0A3F2S0Z8_9STRA</name>
<protein>
    <submittedName>
        <fullName evidence="3">Uncharacterized protein</fullName>
    </submittedName>
</protein>
<evidence type="ECO:0000256" key="1">
    <source>
        <dbReference type="SAM" id="Coils"/>
    </source>
</evidence>
<keyword evidence="1" id="KW-0175">Coiled coil</keyword>
<dbReference type="EMBL" id="MBDO02000015">
    <property type="protein sequence ID" value="RLN68157.1"/>
    <property type="molecule type" value="Genomic_DNA"/>
</dbReference>
<dbReference type="SUPFAM" id="SSF52047">
    <property type="entry name" value="RNI-like"/>
    <property type="match status" value="1"/>
</dbReference>
<dbReference type="SMART" id="SM00368">
    <property type="entry name" value="LRR_RI"/>
    <property type="match status" value="3"/>
</dbReference>
<dbReference type="AlphaFoldDB" id="A0A3F2S0Z8"/>
<evidence type="ECO:0000313" key="2">
    <source>
        <dbReference type="EMBL" id="RLN59901.1"/>
    </source>
</evidence>
<dbReference type="Proteomes" id="UP000284657">
    <property type="component" value="Unassembled WGS sequence"/>
</dbReference>
<accession>A0A3F2S0Z8</accession>
<proteinExistence type="predicted"/>
<dbReference type="InterPro" id="IPR032675">
    <property type="entry name" value="LRR_dom_sf"/>
</dbReference>
<organism evidence="3 4">
    <name type="scientific">Phytophthora kernoviae</name>
    <dbReference type="NCBI Taxonomy" id="325452"/>
    <lineage>
        <taxon>Eukaryota</taxon>
        <taxon>Sar</taxon>
        <taxon>Stramenopiles</taxon>
        <taxon>Oomycota</taxon>
        <taxon>Peronosporomycetes</taxon>
        <taxon>Peronosporales</taxon>
        <taxon>Peronosporaceae</taxon>
        <taxon>Phytophthora</taxon>
    </lineage>
</organism>
<dbReference type="OrthoDB" id="120976at2759"/>
<evidence type="ECO:0000313" key="5">
    <source>
        <dbReference type="Proteomes" id="UP000284657"/>
    </source>
</evidence>
<dbReference type="PANTHER" id="PTHR24114">
    <property type="entry name" value="LEUCINE RICH REPEAT FAMILY PROTEIN"/>
    <property type="match status" value="1"/>
</dbReference>
<evidence type="ECO:0000313" key="4">
    <source>
        <dbReference type="Proteomes" id="UP000277300"/>
    </source>
</evidence>
<sequence length="410" mass="45685">MDQSMAPVKRIAMELASEDLQSEFARYGITAGDVNSRFTALQERYDEEYDTSIIEYETEIQKLEMERTKKTYEDALTTALMLEREALEREPKAATIVRQIEANVAPKRLVVRGISQLSCCALFRAMRNNSNVISLDVSNNELSDIVGGPIGNMLSTNKKLRVLDLGFNKLTILSLRPIGNALRVNSVLTSLMLNSNQVFQLPRDQMGSSGSVFGAAVANSNSLSVKVNTGSSPSKASAQLAAAFEHLEPFTSALGINISLTTLNLFNTGIGSELGHALTHALAKNTSLISVEVESNVLNQSDLASIVSILKSNQDRFFQAEAKCDQLVDEMKEQALTIQAEKERETRRLTDDAWHDENARKRAEIREAEEWERARRLADEEVQHMLDMQAENKKYLERLETEKKPAKGKK</sequence>
<feature type="coiled-coil region" evidence="1">
    <location>
        <begin position="324"/>
        <end position="381"/>
    </location>
</feature>
<comment type="caution">
    <text evidence="3">The sequence shown here is derived from an EMBL/GenBank/DDBJ whole genome shotgun (WGS) entry which is preliminary data.</text>
</comment>
<dbReference type="PANTHER" id="PTHR24114:SF2">
    <property type="entry name" value="F-BOX DOMAIN-CONTAINING PROTEIN-RELATED"/>
    <property type="match status" value="1"/>
</dbReference>
<dbReference type="EMBL" id="MBAD02001013">
    <property type="protein sequence ID" value="RLN59901.1"/>
    <property type="molecule type" value="Genomic_DNA"/>
</dbReference>
<dbReference type="Proteomes" id="UP000277300">
    <property type="component" value="Unassembled WGS sequence"/>
</dbReference>
<reference evidence="4 5" key="1">
    <citation type="submission" date="2018-07" db="EMBL/GenBank/DDBJ databases">
        <title>Genome sequencing of oomycete isolates from Chile give support for New Zealand origin for Phytophthora kernoviae and make available the first Nothophytophthora sp. genome.</title>
        <authorList>
            <person name="Studholme D.J."/>
            <person name="Sanfuentes E."/>
            <person name="Panda P."/>
            <person name="Hill R."/>
            <person name="Sambles C."/>
            <person name="Grant M."/>
            <person name="Williams N.M."/>
            <person name="Mcdougal R.L."/>
        </authorList>
    </citation>
    <scope>NUCLEOTIDE SEQUENCE [LARGE SCALE GENOMIC DNA]</scope>
    <source>
        <strain evidence="3">Chile6</strain>
        <strain evidence="2">Chile7</strain>
    </source>
</reference>
<gene>
    <name evidence="2" type="ORF">BBJ29_001915</name>
    <name evidence="3" type="ORF">BBP00_00001121</name>
</gene>